<gene>
    <name evidence="1" type="ORF">M431DRAFT_373318</name>
</gene>
<reference evidence="1 2" key="1">
    <citation type="submission" date="2016-07" db="EMBL/GenBank/DDBJ databases">
        <title>Multiple horizontal gene transfer events from other fungi enriched the ability of initially mycotrophic Trichoderma (Ascomycota) to feed on dead plant biomass.</title>
        <authorList>
            <consortium name="DOE Joint Genome Institute"/>
            <person name="Aerts A."/>
            <person name="Atanasova L."/>
            <person name="Chenthamara K."/>
            <person name="Zhang J."/>
            <person name="Grujic M."/>
            <person name="Henrissat B."/>
            <person name="Kuo A."/>
            <person name="Salamov A."/>
            <person name="Lipzen A."/>
            <person name="Labutti K."/>
            <person name="Barry K."/>
            <person name="Miao Y."/>
            <person name="Rahimi M.J."/>
            <person name="Shen Q."/>
            <person name="Grigoriev I.V."/>
            <person name="Kubicek C.P."/>
            <person name="Druzhinina I.S."/>
        </authorList>
    </citation>
    <scope>NUCLEOTIDE SEQUENCE [LARGE SCALE GENOMIC DNA]</scope>
    <source>
        <strain evidence="1 2">CBS 226.95</strain>
    </source>
</reference>
<keyword evidence="2" id="KW-1185">Reference proteome</keyword>
<dbReference type="GeneID" id="36623226"/>
<organism evidence="1 2">
    <name type="scientific">Trichoderma harzianum CBS 226.95</name>
    <dbReference type="NCBI Taxonomy" id="983964"/>
    <lineage>
        <taxon>Eukaryota</taxon>
        <taxon>Fungi</taxon>
        <taxon>Dikarya</taxon>
        <taxon>Ascomycota</taxon>
        <taxon>Pezizomycotina</taxon>
        <taxon>Sordariomycetes</taxon>
        <taxon>Hypocreomycetidae</taxon>
        <taxon>Hypocreales</taxon>
        <taxon>Hypocreaceae</taxon>
        <taxon>Trichoderma</taxon>
    </lineage>
</organism>
<name>A0A2T4AH26_TRIHA</name>
<dbReference type="Proteomes" id="UP000241690">
    <property type="component" value="Unassembled WGS sequence"/>
</dbReference>
<evidence type="ECO:0000313" key="2">
    <source>
        <dbReference type="Proteomes" id="UP000241690"/>
    </source>
</evidence>
<dbReference type="AlphaFoldDB" id="A0A2T4AH26"/>
<evidence type="ECO:0000313" key="1">
    <source>
        <dbReference type="EMBL" id="PTB56333.1"/>
    </source>
</evidence>
<accession>A0A2T4AH26</accession>
<proteinExistence type="predicted"/>
<sequence>MPSVLCLSHPTRCRWLAAVQLDSLYMNATCNFQCISRHTAVLYGRHMQMGLDWTGLIHSSIRSTTDVAPIDTCRLATTISAGHCPRLNSTGFDSTRTLIDKLLRLHAAQLLTIPVVCVNMSY</sequence>
<protein>
    <submittedName>
        <fullName evidence="1">Uncharacterized protein</fullName>
    </submittedName>
</protein>
<dbReference type="RefSeq" id="XP_024776010.1">
    <property type="nucleotide sequence ID" value="XM_024914660.1"/>
</dbReference>
<dbReference type="EMBL" id="KZ679678">
    <property type="protein sequence ID" value="PTB56333.1"/>
    <property type="molecule type" value="Genomic_DNA"/>
</dbReference>